<gene>
    <name evidence="5" type="ORF">JZ786_10935</name>
</gene>
<dbReference type="Gene3D" id="1.10.10.10">
    <property type="entry name" value="Winged helix-like DNA-binding domain superfamily/Winged helix DNA-binding domain"/>
    <property type="match status" value="1"/>
</dbReference>
<dbReference type="PANTHER" id="PTHR43537:SF44">
    <property type="entry name" value="GNTR FAMILY REGULATORY PROTEIN"/>
    <property type="match status" value="1"/>
</dbReference>
<evidence type="ECO:0000256" key="1">
    <source>
        <dbReference type="ARBA" id="ARBA00023015"/>
    </source>
</evidence>
<name>A0A9X7Z7R5_9BACL</name>
<dbReference type="EMBL" id="CP071182">
    <property type="protein sequence ID" value="QSO49384.1"/>
    <property type="molecule type" value="Genomic_DNA"/>
</dbReference>
<feature type="domain" description="HTH gntR-type" evidence="4">
    <location>
        <begin position="4"/>
        <end position="72"/>
    </location>
</feature>
<dbReference type="InterPro" id="IPR036390">
    <property type="entry name" value="WH_DNA-bd_sf"/>
</dbReference>
<dbReference type="SUPFAM" id="SSF48008">
    <property type="entry name" value="GntR ligand-binding domain-like"/>
    <property type="match status" value="1"/>
</dbReference>
<dbReference type="InterPro" id="IPR011711">
    <property type="entry name" value="GntR_C"/>
</dbReference>
<dbReference type="PRINTS" id="PR00035">
    <property type="entry name" value="HTHGNTR"/>
</dbReference>
<dbReference type="InterPro" id="IPR000524">
    <property type="entry name" value="Tscrpt_reg_HTH_GntR"/>
</dbReference>
<dbReference type="Pfam" id="PF07729">
    <property type="entry name" value="FCD"/>
    <property type="match status" value="1"/>
</dbReference>
<accession>A0A9X7Z7R5</accession>
<evidence type="ECO:0000313" key="6">
    <source>
        <dbReference type="Proteomes" id="UP000663505"/>
    </source>
</evidence>
<dbReference type="Gene3D" id="1.20.120.530">
    <property type="entry name" value="GntR ligand-binding domain-like"/>
    <property type="match status" value="1"/>
</dbReference>
<organism evidence="5 6">
    <name type="scientific">Alicyclobacillus mengziensis</name>
    <dbReference type="NCBI Taxonomy" id="2931921"/>
    <lineage>
        <taxon>Bacteria</taxon>
        <taxon>Bacillati</taxon>
        <taxon>Bacillota</taxon>
        <taxon>Bacilli</taxon>
        <taxon>Bacillales</taxon>
        <taxon>Alicyclobacillaceae</taxon>
        <taxon>Alicyclobacillus</taxon>
    </lineage>
</organism>
<dbReference type="InterPro" id="IPR036388">
    <property type="entry name" value="WH-like_DNA-bd_sf"/>
</dbReference>
<dbReference type="PROSITE" id="PS50949">
    <property type="entry name" value="HTH_GNTR"/>
    <property type="match status" value="1"/>
</dbReference>
<dbReference type="RefSeq" id="WP_206658695.1">
    <property type="nucleotide sequence ID" value="NZ_CP071182.1"/>
</dbReference>
<evidence type="ECO:0000313" key="5">
    <source>
        <dbReference type="EMBL" id="QSO49384.1"/>
    </source>
</evidence>
<dbReference type="InterPro" id="IPR008920">
    <property type="entry name" value="TF_FadR/GntR_C"/>
</dbReference>
<dbReference type="AlphaFoldDB" id="A0A9X7Z7R5"/>
<dbReference type="Proteomes" id="UP000663505">
    <property type="component" value="Chromosome"/>
</dbReference>
<evidence type="ECO:0000256" key="2">
    <source>
        <dbReference type="ARBA" id="ARBA00023125"/>
    </source>
</evidence>
<keyword evidence="2" id="KW-0238">DNA-binding</keyword>
<keyword evidence="3" id="KW-0804">Transcription</keyword>
<dbReference type="SMART" id="SM00345">
    <property type="entry name" value="HTH_GNTR"/>
    <property type="match status" value="1"/>
</dbReference>
<dbReference type="CDD" id="cd07377">
    <property type="entry name" value="WHTH_GntR"/>
    <property type="match status" value="1"/>
</dbReference>
<keyword evidence="6" id="KW-1185">Reference proteome</keyword>
<reference evidence="5 6" key="1">
    <citation type="submission" date="2021-02" db="EMBL/GenBank/DDBJ databases">
        <title>Alicyclobacillus curvatus sp. nov. and Alicyclobacillus mengziensis sp. nov., two acidophilic bacteria isolated from acid mine drainage.</title>
        <authorList>
            <person name="Huang Y."/>
        </authorList>
    </citation>
    <scope>NUCLEOTIDE SEQUENCE [LARGE SCALE GENOMIC DNA]</scope>
    <source>
        <strain evidence="5 6">S30H14</strain>
    </source>
</reference>
<dbReference type="GO" id="GO:0003677">
    <property type="term" value="F:DNA binding"/>
    <property type="evidence" value="ECO:0007669"/>
    <property type="project" value="UniProtKB-KW"/>
</dbReference>
<dbReference type="KEGG" id="afx:JZ786_10935"/>
<sequence length="249" mass="27688">MQPRKLSGQLLHELGSKIVSGVLESGQVLPSVEALSEMNGVSRTVTREALKALSAFGLVESQPKVGTTVCAREEWQWWNRDVLQWSVDAVPNQHFLLQLVEVRRVIEPAAVALAANKGTAEDFALIQDAFCRLSASLDSDENWAKADYEFHDSIIAAAHNELMLSLIRVMRDALLYSRKTTIPILKETREQSQASALAQHKAVMDAVCSRDEERAHEMMLELLDGVTVLIENREHGGKAHGHSSRQIQK</sequence>
<proteinExistence type="predicted"/>
<dbReference type="SUPFAM" id="SSF46785">
    <property type="entry name" value="Winged helix' DNA-binding domain"/>
    <property type="match status" value="1"/>
</dbReference>
<dbReference type="PANTHER" id="PTHR43537">
    <property type="entry name" value="TRANSCRIPTIONAL REGULATOR, GNTR FAMILY"/>
    <property type="match status" value="1"/>
</dbReference>
<keyword evidence="1" id="KW-0805">Transcription regulation</keyword>
<evidence type="ECO:0000256" key="3">
    <source>
        <dbReference type="ARBA" id="ARBA00023163"/>
    </source>
</evidence>
<protein>
    <submittedName>
        <fullName evidence="5">FadR family transcriptional regulator</fullName>
    </submittedName>
</protein>
<dbReference type="SMART" id="SM00895">
    <property type="entry name" value="FCD"/>
    <property type="match status" value="1"/>
</dbReference>
<evidence type="ECO:0000259" key="4">
    <source>
        <dbReference type="PROSITE" id="PS50949"/>
    </source>
</evidence>
<dbReference type="GO" id="GO:0003700">
    <property type="term" value="F:DNA-binding transcription factor activity"/>
    <property type="evidence" value="ECO:0007669"/>
    <property type="project" value="InterPro"/>
</dbReference>
<dbReference type="Pfam" id="PF00392">
    <property type="entry name" value="GntR"/>
    <property type="match status" value="1"/>
</dbReference>